<evidence type="ECO:0000256" key="4">
    <source>
        <dbReference type="SAM" id="Phobius"/>
    </source>
</evidence>
<evidence type="ECO:0000259" key="5">
    <source>
        <dbReference type="Pfam" id="PF07730"/>
    </source>
</evidence>
<dbReference type="InterPro" id="IPR050482">
    <property type="entry name" value="Sensor_HK_TwoCompSys"/>
</dbReference>
<keyword evidence="2 6" id="KW-0418">Kinase</keyword>
<keyword evidence="4" id="KW-0812">Transmembrane</keyword>
<comment type="caution">
    <text evidence="6">The sequence shown here is derived from an EMBL/GenBank/DDBJ whole genome shotgun (WGS) entry which is preliminary data.</text>
</comment>
<keyword evidence="7" id="KW-1185">Reference proteome</keyword>
<dbReference type="InterPro" id="IPR036890">
    <property type="entry name" value="HATPase_C_sf"/>
</dbReference>
<evidence type="ECO:0000256" key="1">
    <source>
        <dbReference type="ARBA" id="ARBA00022679"/>
    </source>
</evidence>
<name>A0ABY1PN99_9BACT</name>
<dbReference type="Gene3D" id="1.20.5.1930">
    <property type="match status" value="1"/>
</dbReference>
<evidence type="ECO:0000256" key="3">
    <source>
        <dbReference type="ARBA" id="ARBA00023012"/>
    </source>
</evidence>
<accession>A0ABY1PN99</accession>
<dbReference type="EMBL" id="FXUG01000001">
    <property type="protein sequence ID" value="SMP38941.1"/>
    <property type="molecule type" value="Genomic_DNA"/>
</dbReference>
<feature type="transmembrane region" description="Helical" evidence="4">
    <location>
        <begin position="419"/>
        <end position="441"/>
    </location>
</feature>
<evidence type="ECO:0000313" key="6">
    <source>
        <dbReference type="EMBL" id="SMP38941.1"/>
    </source>
</evidence>
<dbReference type="Gene3D" id="3.30.565.10">
    <property type="entry name" value="Histidine kinase-like ATPase, C-terminal domain"/>
    <property type="match status" value="1"/>
</dbReference>
<proteinExistence type="predicted"/>
<evidence type="ECO:0000256" key="2">
    <source>
        <dbReference type="ARBA" id="ARBA00022777"/>
    </source>
</evidence>
<sequence length="648" mass="72424">MLSPIVRAEPPARLEVLSLRQLETRLAEINSQEKQLAEMTYRSGVGNLGWESAPHPHAAFTEWAEIQLHGECRVDQIVLVPILWRDTVNGVRSDGFPLEFKIMIGRQGEPKGTVVAEFTERDSILPRVAPLVIPIDPIVGSWIRVEATRLTPRALDGRFLFQLSEVMAFCGEDNVALGGKTTVSSMAFTRVRKSTPIETLVDGFMPYLMDAAGGDGSQAFVGFFRTGPEVSLTFDFGEQRTIHRIHLHAADLSENVPQIQHSDYALPDHLVVEGATQADFSDAVALYEYRKLSIYDAGPIIIRQFAPVDCRFVRFTAIEAYKAPEASNRYRCIGFTEIEIFEANHNIAAGITPSGSFEFERADGSLSSLTDGRNHFGEIMSVRDLVSQLAHRHELELERPLIQAELKSRYRVQSRNLRWATVIAALLAVGIVFTILVDRLIRIRESSRLKERFAADLHDEVGADLHAIGLLSDLARNALESPAQIDPILAEIRAVSQDASNSVRHIAGLRVHTLYSGLDDLMKQAAERIVVQLEHKFEIEGKEFVENLRPRTRADLFLFYKECLVNISRHADATRLGTTLKATPKEIHLTITDNGHGLRGFSSNGIPPSLKRRAKLLGAKVTAESCAETGTRIDLQFKRMQWNQLKKR</sequence>
<keyword evidence="4" id="KW-0472">Membrane</keyword>
<dbReference type="Pfam" id="PF07730">
    <property type="entry name" value="HisKA_3"/>
    <property type="match status" value="1"/>
</dbReference>
<dbReference type="PANTHER" id="PTHR24421">
    <property type="entry name" value="NITRATE/NITRITE SENSOR PROTEIN NARX-RELATED"/>
    <property type="match status" value="1"/>
</dbReference>
<dbReference type="Proteomes" id="UP001158067">
    <property type="component" value="Unassembled WGS sequence"/>
</dbReference>
<dbReference type="GO" id="GO:0016301">
    <property type="term" value="F:kinase activity"/>
    <property type="evidence" value="ECO:0007669"/>
    <property type="project" value="UniProtKB-KW"/>
</dbReference>
<keyword evidence="3" id="KW-0902">Two-component regulatory system</keyword>
<dbReference type="SUPFAM" id="SSF55874">
    <property type="entry name" value="ATPase domain of HSP90 chaperone/DNA topoisomerase II/histidine kinase"/>
    <property type="match status" value="1"/>
</dbReference>
<reference evidence="6 7" key="1">
    <citation type="submission" date="2017-05" db="EMBL/GenBank/DDBJ databases">
        <authorList>
            <person name="Varghese N."/>
            <person name="Submissions S."/>
        </authorList>
    </citation>
    <scope>NUCLEOTIDE SEQUENCE [LARGE SCALE GENOMIC DNA]</scope>
    <source>
        <strain evidence="6 7">DSM 25457</strain>
    </source>
</reference>
<protein>
    <submittedName>
        <fullName evidence="6">Signal transduction histidine kinase</fullName>
    </submittedName>
</protein>
<keyword evidence="4" id="KW-1133">Transmembrane helix</keyword>
<organism evidence="6 7">
    <name type="scientific">Neorhodopirellula lusitana</name>
    <dbReference type="NCBI Taxonomy" id="445327"/>
    <lineage>
        <taxon>Bacteria</taxon>
        <taxon>Pseudomonadati</taxon>
        <taxon>Planctomycetota</taxon>
        <taxon>Planctomycetia</taxon>
        <taxon>Pirellulales</taxon>
        <taxon>Pirellulaceae</taxon>
        <taxon>Neorhodopirellula</taxon>
    </lineage>
</organism>
<evidence type="ECO:0000313" key="7">
    <source>
        <dbReference type="Proteomes" id="UP001158067"/>
    </source>
</evidence>
<dbReference type="InterPro" id="IPR011712">
    <property type="entry name" value="Sig_transdc_His_kin_sub3_dim/P"/>
</dbReference>
<gene>
    <name evidence="6" type="ORF">SAMN06265222_101217</name>
</gene>
<feature type="domain" description="Signal transduction histidine kinase subgroup 3 dimerisation and phosphoacceptor" evidence="5">
    <location>
        <begin position="451"/>
        <end position="507"/>
    </location>
</feature>
<keyword evidence="1" id="KW-0808">Transferase</keyword>